<dbReference type="HOGENOM" id="CLU_459198_0_0_10"/>
<name>A3XIA4_LEEBM</name>
<dbReference type="OrthoDB" id="909991at2"/>
<dbReference type="EMBL" id="AANC01000001">
    <property type="protein sequence ID" value="EAQ50993.1"/>
    <property type="molecule type" value="Genomic_DNA"/>
</dbReference>
<organism evidence="1 2">
    <name type="scientific">Leeuwenhoekiella blandensis (strain CECT 7118 / CCUG 51940 / KCTC 22103 / MED217)</name>
    <name type="common">Flavobacterium sp. (strain MED217)</name>
    <dbReference type="NCBI Taxonomy" id="398720"/>
    <lineage>
        <taxon>Bacteria</taxon>
        <taxon>Pseudomonadati</taxon>
        <taxon>Bacteroidota</taxon>
        <taxon>Flavobacteriia</taxon>
        <taxon>Flavobacteriales</taxon>
        <taxon>Flavobacteriaceae</taxon>
        <taxon>Leeuwenhoekiella</taxon>
    </lineage>
</organism>
<proteinExistence type="predicted"/>
<accession>A3XIA4</accession>
<evidence type="ECO:0000313" key="2">
    <source>
        <dbReference type="Proteomes" id="UP000001601"/>
    </source>
</evidence>
<dbReference type="STRING" id="398720.MED217_15660"/>
<gene>
    <name evidence="1" type="ORF">MED217_15660</name>
</gene>
<sequence length="614" mass="71500">MKKIEFNKTSNIFINTGIIALYRYLVKFERKNPAVNLNYQLYDDKLIIESDDILHLLEEAYYFMGKEIYDTSSKRQLRDADKYYFVEKPFKYGKFPKMSSFGLAGFITKAPFGPAPTPRIKPVKFSNLFNENPEFAHNIAKVYSENNLKLKGFVIENEKIKPDEKQSKGDSNIYLNEPYTKAPRLEFKKKYFEKGDKYCVVTKESFKDLVSSKGSFAFTSSVTSFNSFLQTDDSIKISFKAKYLALFSPSLAMYAYIDGYDSFISSFFNTSSLKKLLSLYPEEFFYEKREMQSWAFSFQQNIRIHNFGYSKKDDVKFSNPYSDAYSPQEIVFLILLTFYKKKFADELAYKNIEEVDSDELLGLLEIDKSPISLVTFKADKFASTLRPNFYEEYSNVKFIIQLIHKLESNKKKRVPIGELWRGLTFKNSKIEAINDFSKKMKLQRQIRIKVIDHLLRGKSILTVIESLFQKSYLLLANNDNPGSRRYDLVLEFLKIYEQSINFGTTIMEESLQQRAIGLGKSIGYAIINYENPKNDNEKKANAKNGRKYLIGLHKARTIEQFRETLIRIQRKYQVSVANEILESLNEKNYVAIKQYAQIGALNSLNVVLSNQKDY</sequence>
<dbReference type="eggNOG" id="ENOG502Z7JC">
    <property type="taxonomic scope" value="Bacteria"/>
</dbReference>
<keyword evidence="2" id="KW-1185">Reference proteome</keyword>
<protein>
    <submittedName>
        <fullName evidence="1">Uncharacterized protein</fullName>
    </submittedName>
</protein>
<dbReference type="Proteomes" id="UP000001601">
    <property type="component" value="Unassembled WGS sequence"/>
</dbReference>
<reference evidence="1 2" key="1">
    <citation type="journal article" date="2007" name="Nature">
        <title>Light stimulates growth of proteorhodopsin-containing marine Flavobacteria.</title>
        <authorList>
            <person name="Gomez-Consarnau L."/>
            <person name="Gonzalez J.M."/>
            <person name="Coll-Llado M."/>
            <person name="Gourdon P."/>
            <person name="Pascher T."/>
            <person name="Neutze R."/>
            <person name="Pedros-Alio C."/>
            <person name="Pinhassi J."/>
        </authorList>
    </citation>
    <scope>NUCLEOTIDE SEQUENCE [LARGE SCALE GENOMIC DNA]</scope>
    <source>
        <strain evidence="1 2">MED217</strain>
    </source>
</reference>
<dbReference type="AlphaFoldDB" id="A3XIA4"/>
<comment type="caution">
    <text evidence="1">The sequence shown here is derived from an EMBL/GenBank/DDBJ whole genome shotgun (WGS) entry which is preliminary data.</text>
</comment>
<dbReference type="RefSeq" id="WP_009781474.1">
    <property type="nucleotide sequence ID" value="NZ_CH672395.1"/>
</dbReference>
<evidence type="ECO:0000313" key="1">
    <source>
        <dbReference type="EMBL" id="EAQ50993.1"/>
    </source>
</evidence>